<keyword evidence="2" id="KW-1185">Reference proteome</keyword>
<organism evidence="1 2">
    <name type="scientific">Thermothielavioides terrestris (strain ATCC 38088 / NRRL 8126)</name>
    <name type="common">Thielavia terrestris</name>
    <dbReference type="NCBI Taxonomy" id="578455"/>
    <lineage>
        <taxon>Eukaryota</taxon>
        <taxon>Fungi</taxon>
        <taxon>Dikarya</taxon>
        <taxon>Ascomycota</taxon>
        <taxon>Pezizomycotina</taxon>
        <taxon>Sordariomycetes</taxon>
        <taxon>Sordariomycetidae</taxon>
        <taxon>Sordariales</taxon>
        <taxon>Chaetomiaceae</taxon>
        <taxon>Thermothielavioides</taxon>
        <taxon>Thermothielavioides terrestris</taxon>
    </lineage>
</organism>
<dbReference type="HOGENOM" id="CLU_3038210_0_0_1"/>
<reference evidence="1 2" key="1">
    <citation type="journal article" date="2011" name="Nat. Biotechnol.">
        <title>Comparative genomic analysis of the thermophilic biomass-degrading fungi Myceliophthora thermophila and Thielavia terrestris.</title>
        <authorList>
            <person name="Berka R.M."/>
            <person name="Grigoriev I.V."/>
            <person name="Otillar R."/>
            <person name="Salamov A."/>
            <person name="Grimwood J."/>
            <person name="Reid I."/>
            <person name="Ishmael N."/>
            <person name="John T."/>
            <person name="Darmond C."/>
            <person name="Moisan M.-C."/>
            <person name="Henrissat B."/>
            <person name="Coutinho P.M."/>
            <person name="Lombard V."/>
            <person name="Natvig D.O."/>
            <person name="Lindquist E."/>
            <person name="Schmutz J."/>
            <person name="Lucas S."/>
            <person name="Harris P."/>
            <person name="Powlowski J."/>
            <person name="Bellemare A."/>
            <person name="Taylor D."/>
            <person name="Butler G."/>
            <person name="de Vries R.P."/>
            <person name="Allijn I.E."/>
            <person name="van den Brink J."/>
            <person name="Ushinsky S."/>
            <person name="Storms R."/>
            <person name="Powell A.J."/>
            <person name="Paulsen I.T."/>
            <person name="Elbourne L.D.H."/>
            <person name="Baker S.E."/>
            <person name="Magnuson J."/>
            <person name="LaBoissiere S."/>
            <person name="Clutterbuck A.J."/>
            <person name="Martinez D."/>
            <person name="Wogulis M."/>
            <person name="de Leon A.L."/>
            <person name="Rey M.W."/>
            <person name="Tsang A."/>
        </authorList>
    </citation>
    <scope>NUCLEOTIDE SEQUENCE [LARGE SCALE GENOMIC DNA]</scope>
    <source>
        <strain evidence="2">ATCC 38088 / NRRL 8126</strain>
    </source>
</reference>
<dbReference type="RefSeq" id="XP_003649670.1">
    <property type="nucleotide sequence ID" value="XM_003649622.1"/>
</dbReference>
<proteinExistence type="predicted"/>
<accession>G2QR80</accession>
<sequence>FDLNIFYILGKLNVVLDAFTFKLVISDKFKAKLAVVYPNDYRYNKIIRNLYNIEE</sequence>
<dbReference type="AlphaFoldDB" id="G2QR80"/>
<feature type="non-terminal residue" evidence="1">
    <location>
        <position position="1"/>
    </location>
</feature>
<evidence type="ECO:0000313" key="1">
    <source>
        <dbReference type="EMBL" id="AEO63334.1"/>
    </source>
</evidence>
<dbReference type="KEGG" id="ttt:THITE_2036988"/>
<dbReference type="GeneID" id="11519162"/>
<dbReference type="Proteomes" id="UP000008181">
    <property type="component" value="Chromosome 1"/>
</dbReference>
<dbReference type="EMBL" id="CP003009">
    <property type="protein sequence ID" value="AEO63334.1"/>
    <property type="molecule type" value="Genomic_DNA"/>
</dbReference>
<evidence type="ECO:0000313" key="2">
    <source>
        <dbReference type="Proteomes" id="UP000008181"/>
    </source>
</evidence>
<protein>
    <submittedName>
        <fullName evidence="1">Uncharacterized protein</fullName>
    </submittedName>
</protein>
<gene>
    <name evidence="1" type="ORF">THITE_2036988</name>
</gene>
<name>G2QR80_THETT</name>